<evidence type="ECO:0000256" key="2">
    <source>
        <dbReference type="SAM" id="Phobius"/>
    </source>
</evidence>
<gene>
    <name evidence="3" type="ORF">VCUG_01778</name>
</gene>
<accession>L2GTR1</accession>
<dbReference type="InParanoid" id="L2GTR1"/>
<evidence type="ECO:0000313" key="3">
    <source>
        <dbReference type="EMBL" id="ELA46752.1"/>
    </source>
</evidence>
<sequence length="423" mass="46350">MAVSEIFSLLTKVYKRRIEVQKVIMSIAFAIKNNGCIPTDLEHEPHEDNKIRVPRQAVDEDDKGKLEIDCKMGETGQYCASRSEFLKSDHGQLINFSLNCRKNNKETRCVEQAGANGYGLSNVAHLRINCNKEVSGGSRCNGWINFSNPAPNRTSVDPERTRFLIHCSQFGFPNLNCGGKHLMAPKLDIKRGMAGFDMSCGEIDHNDTMTCVRTPKSPLVSSHEFTGFEICCQSTSHDNTRCDGRFHVAKHNSDAKTALKPSTSVPFSKNNISSQLTTPFYSMRNLSSTSSNTPPYTLSPVSSISSSNTPPYTLSPVSSISSSNTPPYTLSPVSSISSSNTPPYTLSPVSSISSSNTPPYTLSPAPSTSSSAFIIGACVSLSLGVLIVFIVVFLYVKKVRAKRRQKKVYQMFRKLNEGVAINT</sequence>
<keyword evidence="2" id="KW-0472">Membrane</keyword>
<name>L2GTR1_VAVCU</name>
<keyword evidence="2" id="KW-0812">Transmembrane</keyword>
<keyword evidence="2" id="KW-1133">Transmembrane helix</keyword>
<dbReference type="HOGENOM" id="CLU_649237_0_0_1"/>
<protein>
    <submittedName>
        <fullName evidence="3">Uncharacterized protein</fullName>
    </submittedName>
</protein>
<organism evidence="3 4">
    <name type="scientific">Vavraia culicis (isolate floridensis)</name>
    <name type="common">Microsporidian parasite</name>
    <dbReference type="NCBI Taxonomy" id="948595"/>
    <lineage>
        <taxon>Eukaryota</taxon>
        <taxon>Fungi</taxon>
        <taxon>Fungi incertae sedis</taxon>
        <taxon>Microsporidia</taxon>
        <taxon>Pleistophoridae</taxon>
        <taxon>Vavraia</taxon>
    </lineage>
</organism>
<keyword evidence="4" id="KW-1185">Reference proteome</keyword>
<dbReference type="GeneID" id="19879651"/>
<proteinExistence type="predicted"/>
<reference evidence="4" key="1">
    <citation type="submission" date="2011-03" db="EMBL/GenBank/DDBJ databases">
        <title>The genome sequence of Vavraia culicis strain floridensis.</title>
        <authorList>
            <consortium name="The Broad Institute Genome Sequencing Platform"/>
            <person name="Cuomo C."/>
            <person name="Becnel J."/>
            <person name="Sanscrainte N."/>
            <person name="Young S.K."/>
            <person name="Zeng Q."/>
            <person name="Gargeya S."/>
            <person name="Fitzgerald M."/>
            <person name="Haas B."/>
            <person name="Abouelleil A."/>
            <person name="Alvarado L."/>
            <person name="Arachchi H.M."/>
            <person name="Berlin A."/>
            <person name="Chapman S.B."/>
            <person name="Gearin G."/>
            <person name="Goldberg J."/>
            <person name="Griggs A."/>
            <person name="Gujja S."/>
            <person name="Hansen M."/>
            <person name="Heiman D."/>
            <person name="Howarth C."/>
            <person name="Larimer J."/>
            <person name="Lui A."/>
            <person name="MacDonald P.J.P."/>
            <person name="McCowen C."/>
            <person name="Montmayeur A."/>
            <person name="Murphy C."/>
            <person name="Neiman D."/>
            <person name="Pearson M."/>
            <person name="Priest M."/>
            <person name="Roberts A."/>
            <person name="Saif S."/>
            <person name="Shea T."/>
            <person name="Sisk P."/>
            <person name="Stolte C."/>
            <person name="Sykes S."/>
            <person name="Wortman J."/>
            <person name="Nusbaum C."/>
            <person name="Birren B."/>
        </authorList>
    </citation>
    <scope>NUCLEOTIDE SEQUENCE [LARGE SCALE GENOMIC DNA]</scope>
    <source>
        <strain evidence="4">floridensis</strain>
    </source>
</reference>
<dbReference type="Proteomes" id="UP000011081">
    <property type="component" value="Unassembled WGS sequence"/>
</dbReference>
<feature type="transmembrane region" description="Helical" evidence="2">
    <location>
        <begin position="372"/>
        <end position="396"/>
    </location>
</feature>
<feature type="region of interest" description="Disordered" evidence="1">
    <location>
        <begin position="289"/>
        <end position="308"/>
    </location>
</feature>
<dbReference type="AlphaFoldDB" id="L2GTR1"/>
<evidence type="ECO:0000313" key="4">
    <source>
        <dbReference type="Proteomes" id="UP000011081"/>
    </source>
</evidence>
<dbReference type="EMBL" id="GL877434">
    <property type="protein sequence ID" value="ELA46752.1"/>
    <property type="molecule type" value="Genomic_DNA"/>
</dbReference>
<evidence type="ECO:0000256" key="1">
    <source>
        <dbReference type="SAM" id="MobiDB-lite"/>
    </source>
</evidence>
<dbReference type="VEuPathDB" id="MicrosporidiaDB:VCUG_01778"/>
<dbReference type="RefSeq" id="XP_008074795.1">
    <property type="nucleotide sequence ID" value="XM_008076604.1"/>
</dbReference>